<comment type="caution">
    <text evidence="1">The sequence shown here is derived from an EMBL/GenBank/DDBJ whole genome shotgun (WGS) entry which is preliminary data.</text>
</comment>
<dbReference type="EMBL" id="BDOR01000004">
    <property type="protein sequence ID" value="GBF01642.1"/>
    <property type="molecule type" value="Genomic_DNA"/>
</dbReference>
<protein>
    <submittedName>
        <fullName evidence="1">Metallophosphoesterase</fullName>
    </submittedName>
</protein>
<dbReference type="SUPFAM" id="SSF56300">
    <property type="entry name" value="Metallo-dependent phosphatases"/>
    <property type="match status" value="1"/>
</dbReference>
<reference evidence="1 2" key="1">
    <citation type="submission" date="2017-04" db="EMBL/GenBank/DDBJ databases">
        <title>In vitro and in silico characterization of Lactobacillus paraplantarum D2-1, a starter culture for soymilk fermentation.</title>
        <authorList>
            <person name="Endo A."/>
            <person name="Sasaki F."/>
            <person name="Maeno S."/>
            <person name="Kanesaki Y."/>
            <person name="Kubota E."/>
            <person name="Torres G.A."/>
            <person name="Tomita S."/>
            <person name="Nakagawa J."/>
        </authorList>
    </citation>
    <scope>NUCLEOTIDE SEQUENCE [LARGE SCALE GENOMIC DNA]</scope>
    <source>
        <strain evidence="1 2">D2-1</strain>
    </source>
</reference>
<evidence type="ECO:0000313" key="2">
    <source>
        <dbReference type="Proteomes" id="UP000236162"/>
    </source>
</evidence>
<dbReference type="PROSITE" id="PS51257">
    <property type="entry name" value="PROKAR_LIPOPROTEIN"/>
    <property type="match status" value="1"/>
</dbReference>
<dbReference type="Proteomes" id="UP000236162">
    <property type="component" value="Unassembled WGS sequence"/>
</dbReference>
<proteinExistence type="predicted"/>
<evidence type="ECO:0000313" key="1">
    <source>
        <dbReference type="EMBL" id="GBF01642.1"/>
    </source>
</evidence>
<gene>
    <name evidence="1" type="ORF">LPPLD21_01174</name>
</gene>
<dbReference type="Gene3D" id="3.60.21.10">
    <property type="match status" value="1"/>
</dbReference>
<keyword evidence="2" id="KW-1185">Reference proteome</keyword>
<name>A0ABQ0N9F6_9LACO</name>
<accession>A0ABQ0N9F6</accession>
<organism evidence="1 2">
    <name type="scientific">Lactiplantibacillus paraplantarum</name>
    <dbReference type="NCBI Taxonomy" id="60520"/>
    <lineage>
        <taxon>Bacteria</taxon>
        <taxon>Bacillati</taxon>
        <taxon>Bacillota</taxon>
        <taxon>Bacilli</taxon>
        <taxon>Lactobacillales</taxon>
        <taxon>Lactobacillaceae</taxon>
        <taxon>Lactiplantibacillus</taxon>
    </lineage>
</organism>
<dbReference type="InterPro" id="IPR029052">
    <property type="entry name" value="Metallo-depent_PP-like"/>
</dbReference>
<sequence length="122" mass="13060">MKLWKSILGIGMVLLGGIFLSSCQKTTATTLPPVTHNTLTAMIISDDHVIAPSLHDNGKAFSQYAGNDAGADLKYSATIFRAFIAKALATKPDVVLVSGDITNNGEKASHEYVAKQLRRLTD</sequence>